<evidence type="ECO:0000256" key="4">
    <source>
        <dbReference type="ARBA" id="ARBA00022840"/>
    </source>
</evidence>
<evidence type="ECO:0000313" key="10">
    <source>
        <dbReference type="Proteomes" id="UP001597163"/>
    </source>
</evidence>
<evidence type="ECO:0000256" key="5">
    <source>
        <dbReference type="ARBA" id="ARBA00022917"/>
    </source>
</evidence>
<dbReference type="Pfam" id="PF09180">
    <property type="entry name" value="ProRS-C_1"/>
    <property type="match status" value="1"/>
</dbReference>
<dbReference type="PANTHER" id="PTHR43382:SF2">
    <property type="entry name" value="BIFUNCTIONAL GLUTAMATE_PROLINE--TRNA LIGASE"/>
    <property type="match status" value="1"/>
</dbReference>
<keyword evidence="10" id="KW-1185">Reference proteome</keyword>
<dbReference type="InterPro" id="IPR033721">
    <property type="entry name" value="ProRS_core_arch_euk"/>
</dbReference>
<dbReference type="InterPro" id="IPR002314">
    <property type="entry name" value="aa-tRNA-synt_IIb"/>
</dbReference>
<dbReference type="HAMAP" id="MF_01571">
    <property type="entry name" value="Pro_tRNA_synth_type3"/>
    <property type="match status" value="1"/>
</dbReference>
<keyword evidence="3 7" id="KW-0547">Nucleotide-binding</keyword>
<dbReference type="InterPro" id="IPR036621">
    <property type="entry name" value="Anticodon-bd_dom_sf"/>
</dbReference>
<accession>A0ABW3RED0</accession>
<dbReference type="SUPFAM" id="SSF52954">
    <property type="entry name" value="Class II aaRS ABD-related"/>
    <property type="match status" value="1"/>
</dbReference>
<keyword evidence="5 7" id="KW-0648">Protein biosynthesis</keyword>
<gene>
    <name evidence="7 9" type="primary">proS</name>
    <name evidence="9" type="ORF">ACFQ2E_13750</name>
</gene>
<reference evidence="10" key="1">
    <citation type="journal article" date="2019" name="Int. J. Syst. Evol. Microbiol.">
        <title>The Global Catalogue of Microorganisms (GCM) 10K type strain sequencing project: providing services to taxonomists for standard genome sequencing and annotation.</title>
        <authorList>
            <consortium name="The Broad Institute Genomics Platform"/>
            <consortium name="The Broad Institute Genome Sequencing Center for Infectious Disease"/>
            <person name="Wu L."/>
            <person name="Ma J."/>
        </authorList>
    </citation>
    <scope>NUCLEOTIDE SEQUENCE [LARGE SCALE GENOMIC DNA]</scope>
    <source>
        <strain evidence="10">CCUG 63246</strain>
    </source>
</reference>
<comment type="domain">
    <text evidence="7">Consists of three domains: the N-terminal catalytic domain, the anticodon-binding domain and the C-terminal extension.</text>
</comment>
<sequence length="492" mass="55641">MSKKLTSRAADYSKWYNELVVKADLAENSAVRGCMVIKPYGYAIWEKMQAELDKMFKETGHQNAYFPLFVPKSLFEAEEKNAEGFAKECAIVTHYRLQNDPDKPGKLRVDPEAKLEEELIVRPTSEAIIWNTYRGWIQSYRDLPLLINQWANVVRWEMRTRLFLRTAEFLWQEGHTAHETKAEAMAEAKLMNNVYATFAENFMAIPVIQGLKTESERFAGAEETFCIEALMQDGKALQAGTSHFLGQNFAKAFDVKFANREGKQDYVWATSWGVSTRLMGALIMTHSDDNGLVLPPSLAPNQVVIVPIYKSEEQLEAISNVVNGIMGDLRAKGITVKYDNRTTHRPGAKFAQHELQGVPLRIAIGARDLENGTVELARRDTLTKETIALSDLTETVEGLMVEIQESLFNKALDFRNNHITKVDTFEDFKTVLETKTGFISAHWDGTTETEDKIKELTKATIRCVPLDSVNEDGVCVYSGKPSKRRVLFAKAY</sequence>
<keyword evidence="4 7" id="KW-0067">ATP-binding</keyword>
<dbReference type="Pfam" id="PF03129">
    <property type="entry name" value="HGTP_anticodon"/>
    <property type="match status" value="1"/>
</dbReference>
<evidence type="ECO:0000256" key="2">
    <source>
        <dbReference type="ARBA" id="ARBA00022598"/>
    </source>
</evidence>
<evidence type="ECO:0000256" key="3">
    <source>
        <dbReference type="ARBA" id="ARBA00022741"/>
    </source>
</evidence>
<proteinExistence type="inferred from homology"/>
<evidence type="ECO:0000313" key="9">
    <source>
        <dbReference type="EMBL" id="MFD1163490.1"/>
    </source>
</evidence>
<dbReference type="Proteomes" id="UP001597163">
    <property type="component" value="Unassembled WGS sequence"/>
</dbReference>
<dbReference type="InterPro" id="IPR017449">
    <property type="entry name" value="Pro-tRNA_synth_II"/>
</dbReference>
<dbReference type="InterPro" id="IPR016061">
    <property type="entry name" value="Pro-tRNA_ligase_II_C"/>
</dbReference>
<keyword evidence="6 7" id="KW-0030">Aminoacyl-tRNA synthetase</keyword>
<comment type="caution">
    <text evidence="9">The sequence shown here is derived from an EMBL/GenBank/DDBJ whole genome shotgun (WGS) entry which is preliminary data.</text>
</comment>
<dbReference type="CDD" id="cd00862">
    <property type="entry name" value="ProRS_anticodon_zinc"/>
    <property type="match status" value="1"/>
</dbReference>
<dbReference type="GO" id="GO:0004827">
    <property type="term" value="F:proline-tRNA ligase activity"/>
    <property type="evidence" value="ECO:0007669"/>
    <property type="project" value="UniProtKB-EC"/>
</dbReference>
<dbReference type="EMBL" id="JBHTLJ010000004">
    <property type="protein sequence ID" value="MFD1163490.1"/>
    <property type="molecule type" value="Genomic_DNA"/>
</dbReference>
<dbReference type="RefSeq" id="WP_311941224.1">
    <property type="nucleotide sequence ID" value="NZ_JAVSCK010000004.1"/>
</dbReference>
<evidence type="ECO:0000256" key="7">
    <source>
        <dbReference type="HAMAP-Rule" id="MF_01571"/>
    </source>
</evidence>
<comment type="subcellular location">
    <subcellularLocation>
        <location evidence="7">Cytoplasm</location>
    </subcellularLocation>
</comment>
<dbReference type="Gene3D" id="3.40.50.800">
    <property type="entry name" value="Anticodon-binding domain"/>
    <property type="match status" value="1"/>
</dbReference>
<keyword evidence="1 7" id="KW-0963">Cytoplasm</keyword>
<dbReference type="CDD" id="cd00778">
    <property type="entry name" value="ProRS_core_arch_euk"/>
    <property type="match status" value="1"/>
</dbReference>
<dbReference type="EC" id="6.1.1.15" evidence="7"/>
<dbReference type="PANTHER" id="PTHR43382">
    <property type="entry name" value="PROLYL-TRNA SYNTHETASE"/>
    <property type="match status" value="1"/>
</dbReference>
<dbReference type="SUPFAM" id="SSF55681">
    <property type="entry name" value="Class II aaRS and biotin synthetases"/>
    <property type="match status" value="1"/>
</dbReference>
<dbReference type="InterPro" id="IPR004154">
    <property type="entry name" value="Anticodon-bd"/>
</dbReference>
<feature type="domain" description="Aminoacyl-transfer RNA synthetases class-II family profile" evidence="8">
    <location>
        <begin position="27"/>
        <end position="295"/>
    </location>
</feature>
<comment type="catalytic activity">
    <reaction evidence="7">
        <text>tRNA(Pro) + L-proline + ATP = L-prolyl-tRNA(Pro) + AMP + diphosphate</text>
        <dbReference type="Rhea" id="RHEA:14305"/>
        <dbReference type="Rhea" id="RHEA-COMP:9700"/>
        <dbReference type="Rhea" id="RHEA-COMP:9702"/>
        <dbReference type="ChEBI" id="CHEBI:30616"/>
        <dbReference type="ChEBI" id="CHEBI:33019"/>
        <dbReference type="ChEBI" id="CHEBI:60039"/>
        <dbReference type="ChEBI" id="CHEBI:78442"/>
        <dbReference type="ChEBI" id="CHEBI:78532"/>
        <dbReference type="ChEBI" id="CHEBI:456215"/>
        <dbReference type="EC" id="6.1.1.15"/>
    </reaction>
</comment>
<organism evidence="9 10">
    <name type="scientific">Hwangdonia seohaensis</name>
    <dbReference type="NCBI Taxonomy" id="1240727"/>
    <lineage>
        <taxon>Bacteria</taxon>
        <taxon>Pseudomonadati</taxon>
        <taxon>Bacteroidota</taxon>
        <taxon>Flavobacteriia</taxon>
        <taxon>Flavobacteriales</taxon>
        <taxon>Flavobacteriaceae</taxon>
        <taxon>Hwangdonia</taxon>
    </lineage>
</organism>
<dbReference type="NCBIfam" id="TIGR00408">
    <property type="entry name" value="proS_fam_I"/>
    <property type="match status" value="1"/>
</dbReference>
<name>A0ABW3RED0_9FLAO</name>
<evidence type="ECO:0000256" key="6">
    <source>
        <dbReference type="ARBA" id="ARBA00023146"/>
    </source>
</evidence>
<dbReference type="InterPro" id="IPR006195">
    <property type="entry name" value="aa-tRNA-synth_II"/>
</dbReference>
<protein>
    <recommendedName>
        <fullName evidence="7">Proline--tRNA ligase</fullName>
        <ecNumber evidence="7">6.1.1.15</ecNumber>
    </recommendedName>
    <alternativeName>
        <fullName evidence="7">Prolyl-tRNA synthetase</fullName>
        <shortName evidence="7">ProRS</shortName>
    </alternativeName>
</protein>
<dbReference type="SMART" id="SM00946">
    <property type="entry name" value="ProRS-C_1"/>
    <property type="match status" value="1"/>
</dbReference>
<dbReference type="InterPro" id="IPR045864">
    <property type="entry name" value="aa-tRNA-synth_II/BPL/LPL"/>
</dbReference>
<dbReference type="Gene3D" id="3.30.930.10">
    <property type="entry name" value="Bira Bifunctional Protein, Domain 2"/>
    <property type="match status" value="1"/>
</dbReference>
<dbReference type="SUPFAM" id="SSF64586">
    <property type="entry name" value="C-terminal domain of ProRS"/>
    <property type="match status" value="1"/>
</dbReference>
<dbReference type="PROSITE" id="PS50862">
    <property type="entry name" value="AA_TRNA_LIGASE_II"/>
    <property type="match status" value="1"/>
</dbReference>
<dbReference type="Gene3D" id="3.30.110.30">
    <property type="entry name" value="C-terminal domain of ProRS"/>
    <property type="match status" value="1"/>
</dbReference>
<comment type="function">
    <text evidence="7">Catalyzes the attachment of proline to tRNA(Pro) in a two-step reaction: proline is first activated by ATP to form Pro-AMP and then transferred to the acceptor end of tRNA(Pro).</text>
</comment>
<evidence type="ECO:0000259" key="8">
    <source>
        <dbReference type="PROSITE" id="PS50862"/>
    </source>
</evidence>
<comment type="subunit">
    <text evidence="7">Homodimer.</text>
</comment>
<comment type="similarity">
    <text evidence="7">Belongs to the class-II aminoacyl-tRNA synthetase family. ProS type 3 subfamily.</text>
</comment>
<dbReference type="InterPro" id="IPR004499">
    <property type="entry name" value="Pro-tRNA-ligase_IIa_arc-type"/>
</dbReference>
<dbReference type="Pfam" id="PF00587">
    <property type="entry name" value="tRNA-synt_2b"/>
    <property type="match status" value="1"/>
</dbReference>
<evidence type="ECO:0000256" key="1">
    <source>
        <dbReference type="ARBA" id="ARBA00022490"/>
    </source>
</evidence>
<keyword evidence="2 7" id="KW-0436">Ligase</keyword>